<dbReference type="HOGENOM" id="CLU_492480_0_0_9"/>
<dbReference type="EMBL" id="CP003040">
    <property type="protein sequence ID" value="AEN97345.1"/>
    <property type="molecule type" value="Genomic_DNA"/>
</dbReference>
<evidence type="ECO:0000313" key="4">
    <source>
        <dbReference type="Proteomes" id="UP000008178"/>
    </source>
</evidence>
<dbReference type="InterPro" id="IPR041494">
    <property type="entry name" value="PIN7"/>
</dbReference>
<dbReference type="BioCyc" id="RHOM585394:G1H02-2232-MONOMER"/>
<protein>
    <recommendedName>
        <fullName evidence="2">PIN-like domain-containing protein</fullName>
    </recommendedName>
</protein>
<evidence type="ECO:0000313" key="3">
    <source>
        <dbReference type="EMBL" id="AEN97345.1"/>
    </source>
</evidence>
<feature type="region of interest" description="Disordered" evidence="1">
    <location>
        <begin position="125"/>
        <end position="385"/>
    </location>
</feature>
<organism evidence="3 4">
    <name type="scientific">Roseburia hominis (strain DSM 16839 / JCM 17582 / NCIMB 14029 / A2-183)</name>
    <dbReference type="NCBI Taxonomy" id="585394"/>
    <lineage>
        <taxon>Bacteria</taxon>
        <taxon>Bacillati</taxon>
        <taxon>Bacillota</taxon>
        <taxon>Clostridia</taxon>
        <taxon>Lachnospirales</taxon>
        <taxon>Lachnospiraceae</taxon>
        <taxon>Roseburia</taxon>
    </lineage>
</organism>
<keyword evidence="4" id="KW-1185">Reference proteome</keyword>
<proteinExistence type="predicted"/>
<dbReference type="eggNOG" id="ENOG5033IG6">
    <property type="taxonomic scope" value="Bacteria"/>
</dbReference>
<sequence>MGKIYLVDSENVGDIWVPLLVSSQEDDEVLVFYTTKSPHMNYENVRMLKETEKEADFIKCFEGSNALDFQLVSELGYRLSQNADREYVIVSNDTGFDAAVRYWSTRKMPVSRLSGKECHRMLTEKKQRVAKESGAAVEPEQEQTRAAGPEVEAEQVRETEQEAEAEQVRETGQEAEAEQVRETGQEAEAERGREQSKKPRSSKKSEPSKAGGKAGESGKPEASGKAGNAETSGKAEVIGKAEDAEKSGKAEPTEKAGLAGESGKPEVIGKAEDAETSGKAEVTGKAEDAETSGKPEVTGKAEDAETSEKSESAEKAGLAEKSGKAEPAEKTGRAKRSRKSAKAVKAEKSERMSEPDRSEKSQKSDKAKTQNAGNEKPDLTEEQSGQMTEMMDLKEEMSENPQSVSNATDQSEAPVKFGLDLNAERAILKTLCACISKENLVDFHNALVALLGEEEGKRLYQELKTNAEYASYWSELPAYGLKEKFDMYCKMVFDHSEYAKEPPEDFSGFLYQANGKRKNLNSLRAALQGHYGKDKGMKYYSLFKSHIKMMNRM</sequence>
<evidence type="ECO:0000259" key="2">
    <source>
        <dbReference type="Pfam" id="PF18475"/>
    </source>
</evidence>
<dbReference type="RefSeq" id="WP_014080356.1">
    <property type="nucleotide sequence ID" value="NC_015977.1"/>
</dbReference>
<name>G2SXI8_ROSHA</name>
<feature type="compositionally biased region" description="Basic and acidic residues" evidence="1">
    <location>
        <begin position="263"/>
        <end position="332"/>
    </location>
</feature>
<feature type="compositionally biased region" description="Basic and acidic residues" evidence="1">
    <location>
        <begin position="237"/>
        <end position="254"/>
    </location>
</feature>
<dbReference type="GeneID" id="93725065"/>
<accession>G2SXI8</accession>
<feature type="compositionally biased region" description="Basic residues" evidence="1">
    <location>
        <begin position="333"/>
        <end position="342"/>
    </location>
</feature>
<dbReference type="KEGG" id="rho:RHOM_11180"/>
<dbReference type="STRING" id="585394.RHOM_11180"/>
<feature type="compositionally biased region" description="Basic and acidic residues" evidence="1">
    <location>
        <begin position="154"/>
        <end position="207"/>
    </location>
</feature>
<feature type="compositionally biased region" description="Basic and acidic residues" evidence="1">
    <location>
        <begin position="344"/>
        <end position="368"/>
    </location>
</feature>
<feature type="domain" description="PIN-like" evidence="2">
    <location>
        <begin position="6"/>
        <end position="105"/>
    </location>
</feature>
<reference evidence="3 4" key="1">
    <citation type="journal article" date="2015" name="Genome Announc.">
        <title>Complete genome sequence of the human gut symbiont Roseburia hominis.</title>
        <authorList>
            <person name="Travis A.J."/>
            <person name="Kelly D."/>
            <person name="Flint H.J."/>
            <person name="Aminov R.I."/>
        </authorList>
    </citation>
    <scope>NUCLEOTIDE SEQUENCE [LARGE SCALE GENOMIC DNA]</scope>
    <source>
        <strain evidence="4">DSM 16839 / JCM 17582 / NCIMB 14029 / A2-183</strain>
    </source>
</reference>
<evidence type="ECO:0000256" key="1">
    <source>
        <dbReference type="SAM" id="MobiDB-lite"/>
    </source>
</evidence>
<dbReference type="OrthoDB" id="1668984at2"/>
<dbReference type="AlphaFoldDB" id="G2SXI8"/>
<dbReference type="Pfam" id="PF18475">
    <property type="entry name" value="PIN7"/>
    <property type="match status" value="1"/>
</dbReference>
<dbReference type="Proteomes" id="UP000008178">
    <property type="component" value="Chromosome"/>
</dbReference>
<gene>
    <name evidence="3" type="ordered locus">RHOM_11180</name>
</gene>